<dbReference type="GO" id="GO:0006421">
    <property type="term" value="P:asparaginyl-tRNA aminoacylation"/>
    <property type="evidence" value="ECO:0007669"/>
    <property type="project" value="TreeGrafter"/>
</dbReference>
<keyword evidence="4" id="KW-0648">Protein biosynthesis</keyword>
<gene>
    <name evidence="8" type="ORF">S01H1_46454</name>
</gene>
<feature type="domain" description="Aminoacyl-tRNA synthetase class II (D/K/N)" evidence="6">
    <location>
        <begin position="117"/>
        <end position="209"/>
    </location>
</feature>
<evidence type="ECO:0000313" key="8">
    <source>
        <dbReference type="EMBL" id="GAG08077.1"/>
    </source>
</evidence>
<reference evidence="8" key="1">
    <citation type="journal article" date="2014" name="Front. Microbiol.">
        <title>High frequency of phylogenetically diverse reductive dehalogenase-homologous genes in deep subseafloor sedimentary metagenomes.</title>
        <authorList>
            <person name="Kawai M."/>
            <person name="Futagami T."/>
            <person name="Toyoda A."/>
            <person name="Takaki Y."/>
            <person name="Nishi S."/>
            <person name="Hori S."/>
            <person name="Arai W."/>
            <person name="Tsubouchi T."/>
            <person name="Morono Y."/>
            <person name="Uchiyama I."/>
            <person name="Ito T."/>
            <person name="Fujiyama A."/>
            <person name="Inagaki F."/>
            <person name="Takami H."/>
        </authorList>
    </citation>
    <scope>NUCLEOTIDE SEQUENCE</scope>
    <source>
        <strain evidence="8">Expedition CK06-06</strain>
    </source>
</reference>
<protein>
    <recommendedName>
        <fullName evidence="9">Asparagine--tRNA ligase</fullName>
    </recommendedName>
</protein>
<keyword evidence="1" id="KW-0436">Ligase</keyword>
<keyword evidence="2" id="KW-0547">Nucleotide-binding</keyword>
<keyword evidence="3" id="KW-0067">ATP-binding</keyword>
<evidence type="ECO:0000256" key="3">
    <source>
        <dbReference type="ARBA" id="ARBA00022840"/>
    </source>
</evidence>
<dbReference type="EMBL" id="BARS01029747">
    <property type="protein sequence ID" value="GAG08077.1"/>
    <property type="molecule type" value="Genomic_DNA"/>
</dbReference>
<dbReference type="AlphaFoldDB" id="X0V9R5"/>
<dbReference type="PANTHER" id="PTHR22594:SF34">
    <property type="entry name" value="ASPARAGINE--TRNA LIGASE, MITOCHONDRIAL-RELATED"/>
    <property type="match status" value="1"/>
</dbReference>
<dbReference type="InterPro" id="IPR004365">
    <property type="entry name" value="NA-bd_OB_tRNA"/>
</dbReference>
<feature type="non-terminal residue" evidence="8">
    <location>
        <position position="209"/>
    </location>
</feature>
<keyword evidence="5" id="KW-0030">Aminoacyl-tRNA synthetase</keyword>
<dbReference type="GO" id="GO:0004816">
    <property type="term" value="F:asparagine-tRNA ligase activity"/>
    <property type="evidence" value="ECO:0007669"/>
    <property type="project" value="TreeGrafter"/>
</dbReference>
<name>X0V9R5_9ZZZZ</name>
<evidence type="ECO:0000256" key="1">
    <source>
        <dbReference type="ARBA" id="ARBA00022598"/>
    </source>
</evidence>
<dbReference type="InterPro" id="IPR004364">
    <property type="entry name" value="Aa-tRNA-synt_II"/>
</dbReference>
<dbReference type="SUPFAM" id="SSF50249">
    <property type="entry name" value="Nucleic acid-binding proteins"/>
    <property type="match status" value="1"/>
</dbReference>
<dbReference type="SUPFAM" id="SSF55681">
    <property type="entry name" value="Class II aaRS and biotin synthetases"/>
    <property type="match status" value="1"/>
</dbReference>
<evidence type="ECO:0000256" key="5">
    <source>
        <dbReference type="ARBA" id="ARBA00023146"/>
    </source>
</evidence>
<evidence type="ECO:0000259" key="7">
    <source>
        <dbReference type="Pfam" id="PF01336"/>
    </source>
</evidence>
<dbReference type="GO" id="GO:0003676">
    <property type="term" value="F:nucleic acid binding"/>
    <property type="evidence" value="ECO:0007669"/>
    <property type="project" value="InterPro"/>
</dbReference>
<evidence type="ECO:0000256" key="4">
    <source>
        <dbReference type="ARBA" id="ARBA00022917"/>
    </source>
</evidence>
<evidence type="ECO:0008006" key="9">
    <source>
        <dbReference type="Google" id="ProtNLM"/>
    </source>
</evidence>
<evidence type="ECO:0000256" key="2">
    <source>
        <dbReference type="ARBA" id="ARBA00022741"/>
    </source>
</evidence>
<feature type="domain" description="OB" evidence="7">
    <location>
        <begin position="21"/>
        <end position="97"/>
    </location>
</feature>
<dbReference type="InterPro" id="IPR045864">
    <property type="entry name" value="aa-tRNA-synth_II/BPL/LPL"/>
</dbReference>
<evidence type="ECO:0000259" key="6">
    <source>
        <dbReference type="Pfam" id="PF00152"/>
    </source>
</evidence>
<dbReference type="Pfam" id="PF00152">
    <property type="entry name" value="tRNA-synt_2"/>
    <property type="match status" value="1"/>
</dbReference>
<proteinExistence type="predicted"/>
<organism evidence="8">
    <name type="scientific">marine sediment metagenome</name>
    <dbReference type="NCBI Taxonomy" id="412755"/>
    <lineage>
        <taxon>unclassified sequences</taxon>
        <taxon>metagenomes</taxon>
        <taxon>ecological metagenomes</taxon>
    </lineage>
</organism>
<dbReference type="PANTHER" id="PTHR22594">
    <property type="entry name" value="ASPARTYL/LYSYL-TRNA SYNTHETASE"/>
    <property type="match status" value="1"/>
</dbReference>
<dbReference type="Gene3D" id="3.30.930.10">
    <property type="entry name" value="Bira Bifunctional Protein, Domain 2"/>
    <property type="match status" value="1"/>
</dbReference>
<dbReference type="InterPro" id="IPR012340">
    <property type="entry name" value="NA-bd_OB-fold"/>
</dbReference>
<sequence length="209" mass="23711">MTGFVKTADIINGKYEDGADVKVRGWIYTSRSSGGIQFLELRDGSGVIQCTLNKRKIGEEIFEKVEKYPLETTIELMGTVNEDSRAPGGWEVRVNGIGSVYVSHLDYPIVKKEQGVEFLMDNRHLYIREPKLQNIFHIRAKFLEAARDYFKDNGYTEVQTPMFMTASVEGGSTLFSVDYFEREGVYLSQSWQLYAEALISSLGNIYTIA</sequence>
<dbReference type="GO" id="GO:0005524">
    <property type="term" value="F:ATP binding"/>
    <property type="evidence" value="ECO:0007669"/>
    <property type="project" value="UniProtKB-KW"/>
</dbReference>
<comment type="caution">
    <text evidence="8">The sequence shown here is derived from an EMBL/GenBank/DDBJ whole genome shotgun (WGS) entry which is preliminary data.</text>
</comment>
<dbReference type="Pfam" id="PF01336">
    <property type="entry name" value="tRNA_anti-codon"/>
    <property type="match status" value="1"/>
</dbReference>
<dbReference type="Gene3D" id="2.40.50.140">
    <property type="entry name" value="Nucleic acid-binding proteins"/>
    <property type="match status" value="1"/>
</dbReference>
<accession>X0V9R5</accession>